<keyword evidence="9 10" id="KW-0472">Membrane</keyword>
<dbReference type="NCBIfam" id="TIGR00810">
    <property type="entry name" value="secG"/>
    <property type="match status" value="1"/>
</dbReference>
<dbReference type="PRINTS" id="PR01651">
    <property type="entry name" value="SECGEXPORT"/>
</dbReference>
<gene>
    <name evidence="11" type="ORF">MNBD_ALPHA06-569</name>
</gene>
<evidence type="ECO:0000256" key="9">
    <source>
        <dbReference type="ARBA" id="ARBA00023136"/>
    </source>
</evidence>
<proteinExistence type="inferred from homology"/>
<keyword evidence="6" id="KW-0653">Protein transport</keyword>
<comment type="similarity">
    <text evidence="2">Belongs to the SecG family.</text>
</comment>
<evidence type="ECO:0000256" key="8">
    <source>
        <dbReference type="ARBA" id="ARBA00023010"/>
    </source>
</evidence>
<name>A0A3B0S418_9ZZZZ</name>
<evidence type="ECO:0000256" key="3">
    <source>
        <dbReference type="ARBA" id="ARBA00022448"/>
    </source>
</evidence>
<evidence type="ECO:0000256" key="2">
    <source>
        <dbReference type="ARBA" id="ARBA00008445"/>
    </source>
</evidence>
<evidence type="ECO:0000256" key="1">
    <source>
        <dbReference type="ARBA" id="ARBA00004651"/>
    </source>
</evidence>
<evidence type="ECO:0000256" key="10">
    <source>
        <dbReference type="SAM" id="Phobius"/>
    </source>
</evidence>
<dbReference type="EMBL" id="UOEE01000264">
    <property type="protein sequence ID" value="VAV98582.1"/>
    <property type="molecule type" value="Genomic_DNA"/>
</dbReference>
<evidence type="ECO:0000256" key="7">
    <source>
        <dbReference type="ARBA" id="ARBA00022989"/>
    </source>
</evidence>
<dbReference type="GO" id="GO:0015450">
    <property type="term" value="F:protein-transporting ATPase activity"/>
    <property type="evidence" value="ECO:0007669"/>
    <property type="project" value="InterPro"/>
</dbReference>
<dbReference type="PANTHER" id="PTHR34182">
    <property type="entry name" value="PROTEIN-EXPORT MEMBRANE PROTEIN SECG"/>
    <property type="match status" value="1"/>
</dbReference>
<keyword evidence="5 10" id="KW-0812">Transmembrane</keyword>
<evidence type="ECO:0000256" key="4">
    <source>
        <dbReference type="ARBA" id="ARBA00022475"/>
    </source>
</evidence>
<dbReference type="AlphaFoldDB" id="A0A3B0S418"/>
<protein>
    <submittedName>
        <fullName evidence="11">Protein translocase membrane subunit SecG</fullName>
    </submittedName>
</protein>
<dbReference type="PANTHER" id="PTHR34182:SF1">
    <property type="entry name" value="PROTEIN-EXPORT MEMBRANE PROTEIN SECG"/>
    <property type="match status" value="1"/>
</dbReference>
<dbReference type="Pfam" id="PF03840">
    <property type="entry name" value="SecG"/>
    <property type="match status" value="1"/>
</dbReference>
<evidence type="ECO:0000256" key="5">
    <source>
        <dbReference type="ARBA" id="ARBA00022692"/>
    </source>
</evidence>
<dbReference type="GO" id="GO:0065002">
    <property type="term" value="P:intracellular protein transmembrane transport"/>
    <property type="evidence" value="ECO:0007669"/>
    <property type="project" value="TreeGrafter"/>
</dbReference>
<keyword evidence="8" id="KW-0811">Translocation</keyword>
<accession>A0A3B0S418</accession>
<dbReference type="InterPro" id="IPR004692">
    <property type="entry name" value="SecG"/>
</dbReference>
<keyword evidence="4" id="KW-1003">Cell membrane</keyword>
<sequence length="111" mass="11522">MTTVLLTIHFLISLALVISVLLQRSEGGALGIGGSGPGSLMSGRSATNMLTRTTGFLGAAFFIMSILLTVIPNWGKGTVDSEIIGQEAEITAPVIPAAPETEKPVQKSEPE</sequence>
<evidence type="ECO:0000256" key="6">
    <source>
        <dbReference type="ARBA" id="ARBA00022927"/>
    </source>
</evidence>
<dbReference type="GO" id="GO:0005886">
    <property type="term" value="C:plasma membrane"/>
    <property type="evidence" value="ECO:0007669"/>
    <property type="project" value="UniProtKB-SubCell"/>
</dbReference>
<reference evidence="11" key="1">
    <citation type="submission" date="2018-06" db="EMBL/GenBank/DDBJ databases">
        <authorList>
            <person name="Zhirakovskaya E."/>
        </authorList>
    </citation>
    <scope>NUCLEOTIDE SEQUENCE</scope>
</reference>
<feature type="transmembrane region" description="Helical" evidence="10">
    <location>
        <begin position="55"/>
        <end position="74"/>
    </location>
</feature>
<evidence type="ECO:0000313" key="11">
    <source>
        <dbReference type="EMBL" id="VAV98582.1"/>
    </source>
</evidence>
<comment type="subcellular location">
    <subcellularLocation>
        <location evidence="1">Cell membrane</location>
        <topology evidence="1">Multi-pass membrane protein</topology>
    </subcellularLocation>
</comment>
<organism evidence="11">
    <name type="scientific">hydrothermal vent metagenome</name>
    <dbReference type="NCBI Taxonomy" id="652676"/>
    <lineage>
        <taxon>unclassified sequences</taxon>
        <taxon>metagenomes</taxon>
        <taxon>ecological metagenomes</taxon>
    </lineage>
</organism>
<dbReference type="GO" id="GO:0009306">
    <property type="term" value="P:protein secretion"/>
    <property type="evidence" value="ECO:0007669"/>
    <property type="project" value="InterPro"/>
</dbReference>
<keyword evidence="3" id="KW-0813">Transport</keyword>
<dbReference type="GO" id="GO:0043952">
    <property type="term" value="P:protein transport by the Sec complex"/>
    <property type="evidence" value="ECO:0007669"/>
    <property type="project" value="TreeGrafter"/>
</dbReference>
<keyword evidence="7 10" id="KW-1133">Transmembrane helix</keyword>